<dbReference type="GO" id="GO:0006508">
    <property type="term" value="P:proteolysis"/>
    <property type="evidence" value="ECO:0007669"/>
    <property type="project" value="UniProtKB-KW"/>
</dbReference>
<gene>
    <name evidence="7" type="ORF">ADH66_02645</name>
    <name evidence="8" type="ORF">I5Q82_12695</name>
</gene>
<keyword evidence="3" id="KW-0378">Hydrolase</keyword>
<reference evidence="8 10" key="3">
    <citation type="submission" date="2020-11" db="EMBL/GenBank/DDBJ databases">
        <title>Closed and high quality bacterial genomes of the OMM12 community.</title>
        <authorList>
            <person name="Marbouty M."/>
            <person name="Lamy-Besnier Q."/>
            <person name="Debarbieux L."/>
            <person name="Koszul R."/>
        </authorList>
    </citation>
    <scope>NUCLEOTIDE SEQUENCE [LARGE SCALE GENOMIC DNA]</scope>
    <source>
        <strain evidence="8 10">KB18</strain>
    </source>
</reference>
<comment type="similarity">
    <text evidence="5">Belongs to the Prp family.</text>
</comment>
<evidence type="ECO:0000313" key="9">
    <source>
        <dbReference type="Proteomes" id="UP000196710"/>
    </source>
</evidence>
<dbReference type="AlphaFoldDB" id="A0A1Z2XMJ6"/>
<keyword evidence="9" id="KW-1185">Reference proteome</keyword>
<dbReference type="PANTHER" id="PTHR39178">
    <property type="entry name" value="HYPOTHETICAL RIBOSOME-ASSOCIATED PROTEIN"/>
    <property type="match status" value="1"/>
</dbReference>
<dbReference type="Gene3D" id="3.30.70.1490">
    <property type="entry name" value="Cysteine protease Prp"/>
    <property type="match status" value="1"/>
</dbReference>
<evidence type="ECO:0000256" key="1">
    <source>
        <dbReference type="ARBA" id="ARBA00022517"/>
    </source>
</evidence>
<protein>
    <recommendedName>
        <fullName evidence="6">Ribosomal processing cysteine protease Prp</fullName>
    </recommendedName>
</protein>
<dbReference type="Proteomes" id="UP000196710">
    <property type="component" value="Chromosome"/>
</dbReference>
<evidence type="ECO:0000256" key="3">
    <source>
        <dbReference type="ARBA" id="ARBA00022801"/>
    </source>
</evidence>
<keyword evidence="4" id="KW-0788">Thiol protease</keyword>
<dbReference type="GO" id="GO:0042254">
    <property type="term" value="P:ribosome biogenesis"/>
    <property type="evidence" value="ECO:0007669"/>
    <property type="project" value="UniProtKB-KW"/>
</dbReference>
<accession>A0A1Z2XMJ6</accession>
<keyword evidence="2 8" id="KW-0645">Protease</keyword>
<evidence type="ECO:0000313" key="10">
    <source>
        <dbReference type="Proteomes" id="UP000596035"/>
    </source>
</evidence>
<dbReference type="EMBL" id="CP065321">
    <property type="protein sequence ID" value="QQR28948.1"/>
    <property type="molecule type" value="Genomic_DNA"/>
</dbReference>
<dbReference type="InterPro" id="IPR036764">
    <property type="entry name" value="Peptidase_Prp_sf"/>
</dbReference>
<proteinExistence type="inferred from homology"/>
<dbReference type="RefSeq" id="WP_066536007.1">
    <property type="nucleotide sequence ID" value="NZ_CP021422.1"/>
</dbReference>
<evidence type="ECO:0000313" key="7">
    <source>
        <dbReference type="EMBL" id="ASB39655.1"/>
    </source>
</evidence>
<dbReference type="PANTHER" id="PTHR39178:SF1">
    <property type="entry name" value="RIBOSOMAL-PROCESSING CYSTEINE PROTEASE PRP"/>
    <property type="match status" value="1"/>
</dbReference>
<evidence type="ECO:0000256" key="6">
    <source>
        <dbReference type="ARBA" id="ARBA00044538"/>
    </source>
</evidence>
<evidence type="ECO:0000256" key="2">
    <source>
        <dbReference type="ARBA" id="ARBA00022670"/>
    </source>
</evidence>
<dbReference type="Proteomes" id="UP000596035">
    <property type="component" value="Chromosome"/>
</dbReference>
<dbReference type="KEGG" id="amur:ADH66_02645"/>
<evidence type="ECO:0000313" key="8">
    <source>
        <dbReference type="EMBL" id="QQR28948.1"/>
    </source>
</evidence>
<sequence length="105" mass="11154">MIEVGFLTHTGGLLGFHITGHAGGAAGTDIVCAAVSSAAYLVANTVTDVMGAVPRELTAEEGDMLLRLSPEDVPKCRTVLLGLRLHLTGLEEQYPEDIRVSYMEI</sequence>
<organism evidence="8 10">
    <name type="scientific">Acutalibacter muris</name>
    <dbReference type="NCBI Taxonomy" id="1796620"/>
    <lineage>
        <taxon>Bacteria</taxon>
        <taxon>Bacillati</taxon>
        <taxon>Bacillota</taxon>
        <taxon>Clostridia</taxon>
        <taxon>Eubacteriales</taxon>
        <taxon>Acutalibacteraceae</taxon>
        <taxon>Acutalibacter</taxon>
    </lineage>
</organism>
<name>A0A1Z2XMJ6_9FIRM</name>
<dbReference type="CDD" id="cd16332">
    <property type="entry name" value="Prp-like"/>
    <property type="match status" value="1"/>
</dbReference>
<evidence type="ECO:0000256" key="5">
    <source>
        <dbReference type="ARBA" id="ARBA00044503"/>
    </source>
</evidence>
<reference evidence="9" key="2">
    <citation type="submission" date="2017-05" db="EMBL/GenBank/DDBJ databases">
        <title>Improved OligoMM genomes.</title>
        <authorList>
            <person name="Garzetti D."/>
        </authorList>
    </citation>
    <scope>NUCLEOTIDE SEQUENCE [LARGE SCALE GENOMIC DNA]</scope>
    <source>
        <strain evidence="9">KB18</strain>
    </source>
</reference>
<dbReference type="EMBL" id="CP021422">
    <property type="protein sequence ID" value="ASB39655.1"/>
    <property type="molecule type" value="Genomic_DNA"/>
</dbReference>
<dbReference type="GO" id="GO:0008234">
    <property type="term" value="F:cysteine-type peptidase activity"/>
    <property type="evidence" value="ECO:0007669"/>
    <property type="project" value="UniProtKB-KW"/>
</dbReference>
<dbReference type="InterPro" id="IPR007422">
    <property type="entry name" value="Peptidase_Prp"/>
</dbReference>
<evidence type="ECO:0000256" key="4">
    <source>
        <dbReference type="ARBA" id="ARBA00022807"/>
    </source>
</evidence>
<dbReference type="Pfam" id="PF04327">
    <property type="entry name" value="Peptidase_Prp"/>
    <property type="match status" value="1"/>
</dbReference>
<keyword evidence="1" id="KW-0690">Ribosome biogenesis</keyword>
<reference evidence="7" key="1">
    <citation type="journal article" date="2017" name="Genome Announc.">
        <title>High-Quality Whole-Genome Sequences of the Oligo-Mouse-Microbiota Bacterial Community.</title>
        <authorList>
            <person name="Garzetti D."/>
            <person name="Brugiroux S."/>
            <person name="Bunk B."/>
            <person name="Pukall R."/>
            <person name="McCoy K.D."/>
            <person name="Macpherson A.J."/>
            <person name="Stecher B."/>
        </authorList>
    </citation>
    <scope>NUCLEOTIDE SEQUENCE</scope>
    <source>
        <strain evidence="7">KB18</strain>
    </source>
</reference>
<dbReference type="SUPFAM" id="SSF118010">
    <property type="entry name" value="TM1457-like"/>
    <property type="match status" value="1"/>
</dbReference>